<protein>
    <submittedName>
        <fullName evidence="1">Uncharacterized protein</fullName>
    </submittedName>
</protein>
<name>A0A1R0XDS5_9BACL</name>
<comment type="caution">
    <text evidence="1">The sequence shown here is derived from an EMBL/GenBank/DDBJ whole genome shotgun (WGS) entry which is preliminary data.</text>
</comment>
<evidence type="ECO:0000313" key="2">
    <source>
        <dbReference type="Proteomes" id="UP000187465"/>
    </source>
</evidence>
<reference evidence="1 2" key="1">
    <citation type="submission" date="2016-10" db="EMBL/GenBank/DDBJ databases">
        <title>Paenibacillus species isolates.</title>
        <authorList>
            <person name="Beno S.M."/>
        </authorList>
    </citation>
    <scope>NUCLEOTIDE SEQUENCE [LARGE SCALE GENOMIC DNA]</scope>
    <source>
        <strain evidence="1 2">FSL H7-0604</strain>
    </source>
</reference>
<dbReference type="EMBL" id="MKQP01000014">
    <property type="protein sequence ID" value="OMD33197.1"/>
    <property type="molecule type" value="Genomic_DNA"/>
</dbReference>
<proteinExistence type="predicted"/>
<dbReference type="RefSeq" id="WP_036689546.1">
    <property type="nucleotide sequence ID" value="NZ_MKQP01000014.1"/>
</dbReference>
<sequence length="91" mass="10808">MKQTSKHMMDRPYIKNVIHELQRMGYEEDSAKKVLLKYYRPLKRTWGFEPNAIDFAKEIISVDNAVKRLYDPKDPNQVFIGHLKGRINSKK</sequence>
<evidence type="ECO:0000313" key="1">
    <source>
        <dbReference type="EMBL" id="OMD33197.1"/>
    </source>
</evidence>
<accession>A0A1R0XDS5</accession>
<dbReference type="AlphaFoldDB" id="A0A1R0XDS5"/>
<gene>
    <name evidence="1" type="ORF">BJP51_12605</name>
</gene>
<organism evidence="1 2">
    <name type="scientific">Paenibacillus odorifer</name>
    <dbReference type="NCBI Taxonomy" id="189426"/>
    <lineage>
        <taxon>Bacteria</taxon>
        <taxon>Bacillati</taxon>
        <taxon>Bacillota</taxon>
        <taxon>Bacilli</taxon>
        <taxon>Bacillales</taxon>
        <taxon>Paenibacillaceae</taxon>
        <taxon>Paenibacillus</taxon>
    </lineage>
</organism>
<dbReference type="Proteomes" id="UP000187465">
    <property type="component" value="Unassembled WGS sequence"/>
</dbReference>